<accession>A0A7H0GTZ7</accession>
<gene>
    <name evidence="4" type="ORF">H9L05_17660</name>
</gene>
<name>A0A7H0GTZ7_9BACT</name>
<organism evidence="4 5">
    <name type="scientific">Hymenobacter qilianensis</name>
    <dbReference type="NCBI Taxonomy" id="1385715"/>
    <lineage>
        <taxon>Bacteria</taxon>
        <taxon>Pseudomonadati</taxon>
        <taxon>Bacteroidota</taxon>
        <taxon>Cytophagia</taxon>
        <taxon>Cytophagales</taxon>
        <taxon>Hymenobacteraceae</taxon>
        <taxon>Hymenobacter</taxon>
    </lineage>
</organism>
<evidence type="ECO:0000256" key="1">
    <source>
        <dbReference type="ARBA" id="ARBA00004167"/>
    </source>
</evidence>
<evidence type="ECO:0000313" key="5">
    <source>
        <dbReference type="Proteomes" id="UP000516093"/>
    </source>
</evidence>
<protein>
    <submittedName>
        <fullName evidence="4">Prohibitin family protein</fullName>
    </submittedName>
</protein>
<dbReference type="InterPro" id="IPR000163">
    <property type="entry name" value="Prohibitin"/>
</dbReference>
<keyword evidence="2" id="KW-1133">Transmembrane helix</keyword>
<keyword evidence="5" id="KW-1185">Reference proteome</keyword>
<dbReference type="PANTHER" id="PTHR23222">
    <property type="entry name" value="PROHIBITIN"/>
    <property type="match status" value="1"/>
</dbReference>
<proteinExistence type="predicted"/>
<dbReference type="AlphaFoldDB" id="A0A7H0GTZ7"/>
<dbReference type="Pfam" id="PF01145">
    <property type="entry name" value="Band_7"/>
    <property type="match status" value="1"/>
</dbReference>
<dbReference type="InterPro" id="IPR001107">
    <property type="entry name" value="Band_7"/>
</dbReference>
<dbReference type="EMBL" id="CP060784">
    <property type="protein sequence ID" value="QNP51763.1"/>
    <property type="molecule type" value="Genomic_DNA"/>
</dbReference>
<feature type="transmembrane region" description="Helical" evidence="2">
    <location>
        <begin position="12"/>
        <end position="33"/>
    </location>
</feature>
<dbReference type="InterPro" id="IPR036013">
    <property type="entry name" value="Band_7/SPFH_dom_sf"/>
</dbReference>
<dbReference type="RefSeq" id="WP_187732039.1">
    <property type="nucleotide sequence ID" value="NZ_BMFN01000003.1"/>
</dbReference>
<comment type="subcellular location">
    <subcellularLocation>
        <location evidence="1">Membrane</location>
        <topology evidence="1">Single-pass membrane protein</topology>
    </subcellularLocation>
</comment>
<evidence type="ECO:0000313" key="4">
    <source>
        <dbReference type="EMBL" id="QNP51763.1"/>
    </source>
</evidence>
<keyword evidence="2" id="KW-0812">Transmembrane</keyword>
<reference evidence="4 5" key="1">
    <citation type="submission" date="2020-08" db="EMBL/GenBank/DDBJ databases">
        <title>Genome sequence of Hymenobacter qilianensis JCM 19763T.</title>
        <authorList>
            <person name="Hyun D.-W."/>
            <person name="Bae J.-W."/>
        </authorList>
    </citation>
    <scope>NUCLEOTIDE SEQUENCE [LARGE SCALE GENOMIC DNA]</scope>
    <source>
        <strain evidence="4 5">JCM 19763</strain>
    </source>
</reference>
<keyword evidence="2" id="KW-0472">Membrane</keyword>
<dbReference type="CDD" id="cd03401">
    <property type="entry name" value="SPFH_prohibitin"/>
    <property type="match status" value="1"/>
</dbReference>
<dbReference type="Gene3D" id="3.30.479.30">
    <property type="entry name" value="Band 7 domain"/>
    <property type="match status" value="1"/>
</dbReference>
<feature type="domain" description="Band 7" evidence="3">
    <location>
        <begin position="37"/>
        <end position="221"/>
    </location>
</feature>
<dbReference type="Proteomes" id="UP000516093">
    <property type="component" value="Chromosome"/>
</dbReference>
<evidence type="ECO:0000259" key="3">
    <source>
        <dbReference type="Pfam" id="PF01145"/>
    </source>
</evidence>
<evidence type="ECO:0000256" key="2">
    <source>
        <dbReference type="SAM" id="Phobius"/>
    </source>
</evidence>
<dbReference type="PANTHER" id="PTHR23222:SF0">
    <property type="entry name" value="PROHIBITIN 1"/>
    <property type="match status" value="1"/>
</dbReference>
<sequence length="298" mass="32631">MTDLLQNSNRRWLKPIVFGSLLLVATIAGCSLIKVERIDAGNVGIKVNLAGSSRGVDDITYTTGWVFYTPLSTAVYEFPVYTQHKEYEEFEVQSKDGSGFGVAPSLNYFIQSDKVDDIFRQYRRPLPDIEDGFLKTAVYEAYRVATNRYTADSLISNRGSYEAQVKANLVGQLQTMGFTVQQITTKLEPPASLKAAIDAKNTAVQTGLQTENRIRQAEAQARINIAEAEGRAKSIRIAADAQAYANEKQQQSLTPLLVQMRWIEAWEKGGSAVPAYTSGSGGSGSQFLLQLPAGAVGK</sequence>
<dbReference type="GO" id="GO:0016020">
    <property type="term" value="C:membrane"/>
    <property type="evidence" value="ECO:0007669"/>
    <property type="project" value="UniProtKB-SubCell"/>
</dbReference>
<dbReference type="KEGG" id="hqi:H9L05_17660"/>